<evidence type="ECO:0000313" key="1">
    <source>
        <dbReference type="EMBL" id="KAH8031299.1"/>
    </source>
</evidence>
<dbReference type="EMBL" id="JABSTU010000005">
    <property type="protein sequence ID" value="KAH8031299.1"/>
    <property type="molecule type" value="Genomic_DNA"/>
</dbReference>
<reference evidence="1" key="1">
    <citation type="journal article" date="2020" name="Cell">
        <title>Large-Scale Comparative Analyses of Tick Genomes Elucidate Their Genetic Diversity and Vector Capacities.</title>
        <authorList>
            <consortium name="Tick Genome and Microbiome Consortium (TIGMIC)"/>
            <person name="Jia N."/>
            <person name="Wang J."/>
            <person name="Shi W."/>
            <person name="Du L."/>
            <person name="Sun Y."/>
            <person name="Zhan W."/>
            <person name="Jiang J.F."/>
            <person name="Wang Q."/>
            <person name="Zhang B."/>
            <person name="Ji P."/>
            <person name="Bell-Sakyi L."/>
            <person name="Cui X.M."/>
            <person name="Yuan T.T."/>
            <person name="Jiang B.G."/>
            <person name="Yang W.F."/>
            <person name="Lam T.T."/>
            <person name="Chang Q.C."/>
            <person name="Ding S.J."/>
            <person name="Wang X.J."/>
            <person name="Zhu J.G."/>
            <person name="Ruan X.D."/>
            <person name="Zhao L."/>
            <person name="Wei J.T."/>
            <person name="Ye R.Z."/>
            <person name="Que T.C."/>
            <person name="Du C.H."/>
            <person name="Zhou Y.H."/>
            <person name="Cheng J.X."/>
            <person name="Dai P.F."/>
            <person name="Guo W.B."/>
            <person name="Han X.H."/>
            <person name="Huang E.J."/>
            <person name="Li L.F."/>
            <person name="Wei W."/>
            <person name="Gao Y.C."/>
            <person name="Liu J.Z."/>
            <person name="Shao H.Z."/>
            <person name="Wang X."/>
            <person name="Wang C.C."/>
            <person name="Yang T.C."/>
            <person name="Huo Q.B."/>
            <person name="Li W."/>
            <person name="Chen H.Y."/>
            <person name="Chen S.E."/>
            <person name="Zhou L.G."/>
            <person name="Ni X.B."/>
            <person name="Tian J.H."/>
            <person name="Sheng Y."/>
            <person name="Liu T."/>
            <person name="Pan Y.S."/>
            <person name="Xia L.Y."/>
            <person name="Li J."/>
            <person name="Zhao F."/>
            <person name="Cao W.C."/>
        </authorList>
    </citation>
    <scope>NUCLEOTIDE SEQUENCE</scope>
    <source>
        <strain evidence="1">Rmic-2018</strain>
    </source>
</reference>
<organism evidence="1 2">
    <name type="scientific">Rhipicephalus microplus</name>
    <name type="common">Cattle tick</name>
    <name type="synonym">Boophilus microplus</name>
    <dbReference type="NCBI Taxonomy" id="6941"/>
    <lineage>
        <taxon>Eukaryota</taxon>
        <taxon>Metazoa</taxon>
        <taxon>Ecdysozoa</taxon>
        <taxon>Arthropoda</taxon>
        <taxon>Chelicerata</taxon>
        <taxon>Arachnida</taxon>
        <taxon>Acari</taxon>
        <taxon>Parasitiformes</taxon>
        <taxon>Ixodida</taxon>
        <taxon>Ixodoidea</taxon>
        <taxon>Ixodidae</taxon>
        <taxon>Rhipicephalinae</taxon>
        <taxon>Rhipicephalus</taxon>
        <taxon>Boophilus</taxon>
    </lineage>
</organism>
<keyword evidence="2" id="KW-1185">Reference proteome</keyword>
<dbReference type="AlphaFoldDB" id="A0A9J6E9T4"/>
<sequence length="205" mass="22151">MRQDKGFSVSKTGHNGTLQAISATANTKKRNLYKVGDMVDVDPASQEALYTYASPSFKKMISYLKEPICFELGTSETTVPNQTPPEWNAVAGLVQAPEPIASATKDLSDHNPLSGMQAKKSAGPVTVKSSFFDTSGAESPGVDYKNASDTDVVAGIRAYSGNKSITAKERQDVLLFRTKYLGKYWSFGISIAEVQGEKQQAIFHG</sequence>
<dbReference type="VEuPathDB" id="VectorBase:LOC119163325"/>
<name>A0A9J6E9T4_RHIMP</name>
<protein>
    <submittedName>
        <fullName evidence="1">Uncharacterized protein</fullName>
    </submittedName>
</protein>
<comment type="caution">
    <text evidence="1">The sequence shown here is derived from an EMBL/GenBank/DDBJ whole genome shotgun (WGS) entry which is preliminary data.</text>
</comment>
<proteinExistence type="predicted"/>
<dbReference type="Proteomes" id="UP000821866">
    <property type="component" value="Chromosome 3"/>
</dbReference>
<evidence type="ECO:0000313" key="2">
    <source>
        <dbReference type="Proteomes" id="UP000821866"/>
    </source>
</evidence>
<reference evidence="1" key="2">
    <citation type="submission" date="2021-09" db="EMBL/GenBank/DDBJ databases">
        <authorList>
            <person name="Jia N."/>
            <person name="Wang J."/>
            <person name="Shi W."/>
            <person name="Du L."/>
            <person name="Sun Y."/>
            <person name="Zhan W."/>
            <person name="Jiang J."/>
            <person name="Wang Q."/>
            <person name="Zhang B."/>
            <person name="Ji P."/>
            <person name="Sakyi L.B."/>
            <person name="Cui X."/>
            <person name="Yuan T."/>
            <person name="Jiang B."/>
            <person name="Yang W."/>
            <person name="Lam T.T.-Y."/>
            <person name="Chang Q."/>
            <person name="Ding S."/>
            <person name="Wang X."/>
            <person name="Zhu J."/>
            <person name="Ruan X."/>
            <person name="Zhao L."/>
            <person name="Wei J."/>
            <person name="Que T."/>
            <person name="Du C."/>
            <person name="Cheng J."/>
            <person name="Dai P."/>
            <person name="Han X."/>
            <person name="Huang E."/>
            <person name="Gao Y."/>
            <person name="Liu J."/>
            <person name="Shao H."/>
            <person name="Ye R."/>
            <person name="Li L."/>
            <person name="Wei W."/>
            <person name="Wang X."/>
            <person name="Wang C."/>
            <person name="Huo Q."/>
            <person name="Li W."/>
            <person name="Guo W."/>
            <person name="Chen H."/>
            <person name="Chen S."/>
            <person name="Zhou L."/>
            <person name="Zhou L."/>
            <person name="Ni X."/>
            <person name="Tian J."/>
            <person name="Zhou Y."/>
            <person name="Sheng Y."/>
            <person name="Liu T."/>
            <person name="Pan Y."/>
            <person name="Xia L."/>
            <person name="Li J."/>
            <person name="Zhao F."/>
            <person name="Cao W."/>
        </authorList>
    </citation>
    <scope>NUCLEOTIDE SEQUENCE</scope>
    <source>
        <strain evidence="1">Rmic-2018</strain>
        <tissue evidence="1">Larvae</tissue>
    </source>
</reference>
<accession>A0A9J6E9T4</accession>
<gene>
    <name evidence="1" type="ORF">HPB51_015455</name>
</gene>